<dbReference type="Proteomes" id="UP000193087">
    <property type="component" value="Unassembled WGS sequence"/>
</dbReference>
<keyword evidence="2" id="KW-1185">Reference proteome</keyword>
<dbReference type="PANTHER" id="PTHR43179">
    <property type="entry name" value="RHAMNOSYLTRANSFERASE WBBL"/>
    <property type="match status" value="1"/>
</dbReference>
<gene>
    <name evidence="1" type="ORF">AWC22_27375</name>
</gene>
<protein>
    <submittedName>
        <fullName evidence="1">Uncharacterized protein</fullName>
    </submittedName>
</protein>
<proteinExistence type="predicted"/>
<dbReference type="Gene3D" id="3.90.550.10">
    <property type="entry name" value="Spore Coat Polysaccharide Biosynthesis Protein SpsA, Chain A"/>
    <property type="match status" value="1"/>
</dbReference>
<dbReference type="PANTHER" id="PTHR43179:SF11">
    <property type="entry name" value="GLYCOSYL TRANSFERASE"/>
    <property type="match status" value="1"/>
</dbReference>
<name>A0A1X2BW07_9MYCO</name>
<evidence type="ECO:0000313" key="1">
    <source>
        <dbReference type="EMBL" id="ORW67784.1"/>
    </source>
</evidence>
<dbReference type="SUPFAM" id="SSF53448">
    <property type="entry name" value="Nucleotide-diphospho-sugar transferases"/>
    <property type="match status" value="1"/>
</dbReference>
<dbReference type="AlphaFoldDB" id="A0A1X2BW07"/>
<reference evidence="1 2" key="1">
    <citation type="submission" date="2016-01" db="EMBL/GenBank/DDBJ databases">
        <title>The new phylogeny of the genus Mycobacterium.</title>
        <authorList>
            <person name="Tarcisio F."/>
            <person name="Conor M."/>
            <person name="Antonella G."/>
            <person name="Elisabetta G."/>
            <person name="Giulia F.S."/>
            <person name="Sara T."/>
            <person name="Anna F."/>
            <person name="Clotilde B."/>
            <person name="Roberto B."/>
            <person name="Veronica D.S."/>
            <person name="Fabio R."/>
            <person name="Monica P."/>
            <person name="Olivier J."/>
            <person name="Enrico T."/>
            <person name="Nicola S."/>
        </authorList>
    </citation>
    <scope>NUCLEOTIDE SEQUENCE [LARGE SCALE GENOMIC DNA]</scope>
    <source>
        <strain evidence="1 2">DSM 45176</strain>
    </source>
</reference>
<dbReference type="EMBL" id="LQPQ01000178">
    <property type="protein sequence ID" value="ORW67784.1"/>
    <property type="molecule type" value="Genomic_DNA"/>
</dbReference>
<comment type="caution">
    <text evidence="1">The sequence shown here is derived from an EMBL/GenBank/DDBJ whole genome shotgun (WGS) entry which is preliminary data.</text>
</comment>
<accession>A0A1X2BW07</accession>
<dbReference type="STRING" id="486698.AWC22_27375"/>
<organism evidence="1 2">
    <name type="scientific">Mycobacterium riyadhense</name>
    <dbReference type="NCBI Taxonomy" id="486698"/>
    <lineage>
        <taxon>Bacteria</taxon>
        <taxon>Bacillati</taxon>
        <taxon>Actinomycetota</taxon>
        <taxon>Actinomycetes</taxon>
        <taxon>Mycobacteriales</taxon>
        <taxon>Mycobacteriaceae</taxon>
        <taxon>Mycobacterium</taxon>
    </lineage>
</organism>
<sequence length="273" mass="30419">MAARRGPDRCTVANVSVLITVPVFGQHEYTHALVGDLEREGADYLIVDNRGDYPKICKERVVTPGENLGWAGGSEHGFRIAFSEGYSHAMTLNNDTRISKGFVGGLLDPRLPADAGIVGPMFDYGFPYATDDQKPDAADYRPRPQYRVVPAVEGTALVVSRACWQETGGMNLVDFKQYGWGPDLDLAFRARRAGFGAYTTEMAYINHFGRRTANAHFGAWRYELGANVAMLQGLRRLHGLGVALNIMRQIGTPHDRRWHRPLRLEDSTHQLED</sequence>
<dbReference type="InterPro" id="IPR029044">
    <property type="entry name" value="Nucleotide-diphossugar_trans"/>
</dbReference>
<evidence type="ECO:0000313" key="2">
    <source>
        <dbReference type="Proteomes" id="UP000193087"/>
    </source>
</evidence>